<gene>
    <name evidence="1" type="ORF">PENSUB_10477</name>
</gene>
<protein>
    <submittedName>
        <fullName evidence="1">Uncharacterized protein</fullName>
    </submittedName>
</protein>
<organism evidence="1 2">
    <name type="scientific">Penicillium subrubescens</name>
    <dbReference type="NCBI Taxonomy" id="1316194"/>
    <lineage>
        <taxon>Eukaryota</taxon>
        <taxon>Fungi</taxon>
        <taxon>Dikarya</taxon>
        <taxon>Ascomycota</taxon>
        <taxon>Pezizomycotina</taxon>
        <taxon>Eurotiomycetes</taxon>
        <taxon>Eurotiomycetidae</taxon>
        <taxon>Eurotiales</taxon>
        <taxon>Aspergillaceae</taxon>
        <taxon>Penicillium</taxon>
    </lineage>
</organism>
<name>A0A1Q5T9N4_9EURO</name>
<reference evidence="1 2" key="1">
    <citation type="submission" date="2016-10" db="EMBL/GenBank/DDBJ databases">
        <title>Genome sequence of the ascomycete fungus Penicillium subrubescens.</title>
        <authorList>
            <person name="De Vries R.P."/>
            <person name="Peng M."/>
            <person name="Dilokpimol A."/>
            <person name="Hilden K."/>
            <person name="Makela M.R."/>
            <person name="Grigoriev I."/>
            <person name="Riley R."/>
            <person name="Granchi Z."/>
        </authorList>
    </citation>
    <scope>NUCLEOTIDE SEQUENCE [LARGE SCALE GENOMIC DNA]</scope>
    <source>
        <strain evidence="1 2">CBS 132785</strain>
    </source>
</reference>
<dbReference type="EMBL" id="MNBE01000697">
    <property type="protein sequence ID" value="OKO96923.1"/>
    <property type="molecule type" value="Genomic_DNA"/>
</dbReference>
<accession>A0A1Q5T9N4</accession>
<sequence>MFPKLSSYLRRGRSPKEGEKFEDWKVELLATANANLALQLKRADQKITNLTARLAESDLLLAHAQARMGDSTYTALQQDENLMPGFLKGSKEAGRFKWIDDIWIYTGQDYLRNAEEIWRNGDAESACSILESALTASPFQSVAEGLHCRVFLAAILHAIVNTAYFIEAMDFMALERFERAYWSFSRSLQLPGYGEKAREYQIKAIEEFTRQQAADDGFNAADFNNDKN</sequence>
<comment type="caution">
    <text evidence="1">The sequence shown here is derived from an EMBL/GenBank/DDBJ whole genome shotgun (WGS) entry which is preliminary data.</text>
</comment>
<dbReference type="Proteomes" id="UP000186955">
    <property type="component" value="Unassembled WGS sequence"/>
</dbReference>
<evidence type="ECO:0000313" key="1">
    <source>
        <dbReference type="EMBL" id="OKO96923.1"/>
    </source>
</evidence>
<keyword evidence="2" id="KW-1185">Reference proteome</keyword>
<dbReference type="AlphaFoldDB" id="A0A1Q5T9N4"/>
<proteinExistence type="predicted"/>
<evidence type="ECO:0000313" key="2">
    <source>
        <dbReference type="Proteomes" id="UP000186955"/>
    </source>
</evidence>